<name>A0A2K8NQL5_9MOLU</name>
<dbReference type="InterPro" id="IPR023753">
    <property type="entry name" value="FAD/NAD-binding_dom"/>
</dbReference>
<dbReference type="PANTHER" id="PTHR43429">
    <property type="entry name" value="PYRIDINE NUCLEOTIDE-DISULFIDE OXIDOREDUCTASE DOMAIN-CONTAINING"/>
    <property type="match status" value="1"/>
</dbReference>
<keyword evidence="6" id="KW-0676">Redox-active center</keyword>
<dbReference type="Gene3D" id="3.50.50.60">
    <property type="entry name" value="FAD/NAD(P)-binding domain"/>
    <property type="match status" value="2"/>
</dbReference>
<dbReference type="PRINTS" id="PR00411">
    <property type="entry name" value="PNDRDTASEI"/>
</dbReference>
<keyword evidence="5" id="KW-0560">Oxidoreductase</keyword>
<comment type="similarity">
    <text evidence="2">Belongs to the class-III pyridine nucleotide-disulfide oxidoreductase family.</text>
</comment>
<dbReference type="Proteomes" id="UP000232222">
    <property type="component" value="Chromosome"/>
</dbReference>
<evidence type="ECO:0000256" key="6">
    <source>
        <dbReference type="ARBA" id="ARBA00023284"/>
    </source>
</evidence>
<dbReference type="SUPFAM" id="SSF55424">
    <property type="entry name" value="FAD/NAD-linked reductases, dimerisation (C-terminal) domain"/>
    <property type="match status" value="1"/>
</dbReference>
<dbReference type="RefSeq" id="WP_100609042.1">
    <property type="nucleotide sequence ID" value="NZ_CP024962.1"/>
</dbReference>
<dbReference type="AlphaFoldDB" id="A0A2K8NQL5"/>
<evidence type="ECO:0000256" key="3">
    <source>
        <dbReference type="ARBA" id="ARBA00022630"/>
    </source>
</evidence>
<dbReference type="InterPro" id="IPR036188">
    <property type="entry name" value="FAD/NAD-bd_sf"/>
</dbReference>
<dbReference type="SUPFAM" id="SSF51905">
    <property type="entry name" value="FAD/NAD(P)-binding domain"/>
    <property type="match status" value="2"/>
</dbReference>
<organism evidence="7 8">
    <name type="scientific">Entomoplasma freundtii</name>
    <dbReference type="NCBI Taxonomy" id="74700"/>
    <lineage>
        <taxon>Bacteria</taxon>
        <taxon>Bacillati</taxon>
        <taxon>Mycoplasmatota</taxon>
        <taxon>Mollicutes</taxon>
        <taxon>Entomoplasmatales</taxon>
        <taxon>Entomoplasmataceae</taxon>
        <taxon>Entomoplasma</taxon>
    </lineage>
</organism>
<comment type="cofactor">
    <cofactor evidence="1">
        <name>FAD</name>
        <dbReference type="ChEBI" id="CHEBI:57692"/>
    </cofactor>
</comment>
<evidence type="ECO:0000256" key="5">
    <source>
        <dbReference type="ARBA" id="ARBA00023002"/>
    </source>
</evidence>
<dbReference type="InterPro" id="IPR004099">
    <property type="entry name" value="Pyr_nucl-diS_OxRdtase_dimer"/>
</dbReference>
<dbReference type="InterPro" id="IPR016156">
    <property type="entry name" value="FAD/NAD-linked_Rdtase_dimer_sf"/>
</dbReference>
<reference evidence="7 8" key="1">
    <citation type="submission" date="2017-11" db="EMBL/GenBank/DDBJ databases">
        <title>Genome sequence of Entomoplasma freundtii BARC 318 (ATCC 51999).</title>
        <authorList>
            <person name="Lo W.-S."/>
            <person name="Gasparich G.E."/>
            <person name="Kuo C.-H."/>
        </authorList>
    </citation>
    <scope>NUCLEOTIDE SEQUENCE [LARGE SCALE GENOMIC DNA]</scope>
    <source>
        <strain evidence="7 8">BARC 318</strain>
    </source>
</reference>
<dbReference type="GO" id="GO:0016491">
    <property type="term" value="F:oxidoreductase activity"/>
    <property type="evidence" value="ECO:0007669"/>
    <property type="project" value="UniProtKB-KW"/>
</dbReference>
<dbReference type="PANTHER" id="PTHR43429:SF1">
    <property type="entry name" value="NAD(P)H SULFUR OXIDOREDUCTASE (COA-DEPENDENT)"/>
    <property type="match status" value="1"/>
</dbReference>
<evidence type="ECO:0000256" key="4">
    <source>
        <dbReference type="ARBA" id="ARBA00022827"/>
    </source>
</evidence>
<dbReference type="NCBIfam" id="NF007123">
    <property type="entry name" value="PRK09564.1"/>
    <property type="match status" value="1"/>
</dbReference>
<dbReference type="Pfam" id="PF07992">
    <property type="entry name" value="Pyr_redox_2"/>
    <property type="match status" value="1"/>
</dbReference>
<dbReference type="InterPro" id="IPR050260">
    <property type="entry name" value="FAD-bd_OxRdtase"/>
</dbReference>
<dbReference type="PRINTS" id="PR00368">
    <property type="entry name" value="FADPNR"/>
</dbReference>
<dbReference type="EMBL" id="CP024962">
    <property type="protein sequence ID" value="ATZ16077.1"/>
    <property type="molecule type" value="Genomic_DNA"/>
</dbReference>
<evidence type="ECO:0000256" key="2">
    <source>
        <dbReference type="ARBA" id="ARBA00009130"/>
    </source>
</evidence>
<keyword evidence="8" id="KW-1185">Reference proteome</keyword>
<dbReference type="KEGG" id="efr:EFREU_v1c00500"/>
<evidence type="ECO:0000313" key="8">
    <source>
        <dbReference type="Proteomes" id="UP000232222"/>
    </source>
</evidence>
<protein>
    <submittedName>
        <fullName evidence="7">NADH oxidase</fullName>
    </submittedName>
</protein>
<evidence type="ECO:0000313" key="7">
    <source>
        <dbReference type="EMBL" id="ATZ16077.1"/>
    </source>
</evidence>
<gene>
    <name evidence="7" type="primary">nox</name>
    <name evidence="7" type="ORF">EFREU_v1c00500</name>
</gene>
<keyword evidence="4" id="KW-0274">FAD</keyword>
<evidence type="ECO:0000256" key="1">
    <source>
        <dbReference type="ARBA" id="ARBA00001974"/>
    </source>
</evidence>
<dbReference type="Pfam" id="PF02852">
    <property type="entry name" value="Pyr_redox_dim"/>
    <property type="match status" value="1"/>
</dbReference>
<sequence>MKIVLIGGSTSSMTVAARLRRLHADWEIIVYQKESYVSFGACGLPYYLGKHFDDYQRMLVRSIEDFAKANIQIKPSTKVTKIDPNKKTIYFETSDGQQNTDTYDQLFIGVGAEPVMPKIPGIEAPNVFPFTRLEDAFGLKKLLPKVKKVSIIGSGFIGLETVEALGNLGYEISLIEAQPRLMARVFDQEMTELIDEELSLKNIRVFNNDSLVEIVTDDQGQAIKLKLASGQEVETDAVIMAIGIRPATHFLKNTDLEMINNGALVVDRRGSTNLKDIWSCGDCATSLNRVTGKNDYLALATVARKFAKVVANNMSGLKTQYAGQLQTAIIKVFDLECARTGLSEAEAKAYGYDFKSLIIKDKDRTDYVKHQKPLTLKVIMDKKSQTLIGAQIVGYNSAILRIDALIPLIWSRTKVDNELEQLDLPYAPPFSRPVDIINIALSKLAASLEEG</sequence>
<proteinExistence type="inferred from homology"/>
<keyword evidence="3" id="KW-0285">Flavoprotein</keyword>
<accession>A0A2K8NQL5</accession>
<dbReference type="OrthoDB" id="9792592at2"/>